<keyword evidence="8 11" id="KW-0057">Aromatic amino acid biosynthesis</keyword>
<evidence type="ECO:0000256" key="10">
    <source>
        <dbReference type="ARBA" id="ARBA00049047"/>
    </source>
</evidence>
<dbReference type="PANTHER" id="PTHR48077:SF3">
    <property type="entry name" value="TRYPTOPHAN SYNTHASE"/>
    <property type="match status" value="1"/>
</dbReference>
<dbReference type="NCBIfam" id="TIGR00263">
    <property type="entry name" value="trpB"/>
    <property type="match status" value="1"/>
</dbReference>
<keyword evidence="14" id="KW-1185">Reference proteome</keyword>
<dbReference type="GO" id="GO:0004834">
    <property type="term" value="F:tryptophan synthase activity"/>
    <property type="evidence" value="ECO:0007669"/>
    <property type="project" value="UniProtKB-EC"/>
</dbReference>
<comment type="caution">
    <text evidence="13">The sequence shown here is derived from an EMBL/GenBank/DDBJ whole genome shotgun (WGS) entry which is preliminary data.</text>
</comment>
<keyword evidence="6 11" id="KW-0822">Tryptophan biosynthesis</keyword>
<evidence type="ECO:0000313" key="14">
    <source>
        <dbReference type="Proteomes" id="UP001596039"/>
    </source>
</evidence>
<evidence type="ECO:0000256" key="4">
    <source>
        <dbReference type="ARBA" id="ARBA00011270"/>
    </source>
</evidence>
<dbReference type="CDD" id="cd06446">
    <property type="entry name" value="Trp-synth_B"/>
    <property type="match status" value="1"/>
</dbReference>
<dbReference type="PROSITE" id="PS00168">
    <property type="entry name" value="TRP_SYNTHASE_BETA"/>
    <property type="match status" value="1"/>
</dbReference>
<dbReference type="HAMAP" id="MF_00133">
    <property type="entry name" value="Trp_synth_beta"/>
    <property type="match status" value="1"/>
</dbReference>
<evidence type="ECO:0000256" key="5">
    <source>
        <dbReference type="ARBA" id="ARBA00022605"/>
    </source>
</evidence>
<dbReference type="PIRSF" id="PIRSF001413">
    <property type="entry name" value="Trp_syn_beta"/>
    <property type="match status" value="1"/>
</dbReference>
<evidence type="ECO:0000313" key="13">
    <source>
        <dbReference type="EMBL" id="MFC5501654.1"/>
    </source>
</evidence>
<dbReference type="InterPro" id="IPR036052">
    <property type="entry name" value="TrpB-like_PALP_sf"/>
</dbReference>
<gene>
    <name evidence="11 13" type="primary">trpB</name>
    <name evidence="13" type="ORF">ACFPJ4_05285</name>
</gene>
<dbReference type="EMBL" id="JBHSMG010000001">
    <property type="protein sequence ID" value="MFC5501654.1"/>
    <property type="molecule type" value="Genomic_DNA"/>
</dbReference>
<comment type="similarity">
    <text evidence="3 11">Belongs to the TrpB family.</text>
</comment>
<sequence>MSSLRGLPGPFFGPYGGRFMPESLIAAIDELAAAYELAKADPGFHAELAELHRSYTGRPSIITEVPRFAEHAGGARIILKREDLNHTGSHKINNVLGQALLTRRIGKTRVIAETGAGQHGVATATAAALFGFECTIFMGEVDTQRQALNVARMRLLGAEVVSVTTGSRTLKDAINEAYREWVTSVETTNYVFGTAAGPHPFPAMVRDFQKVIGEEARRQVLELTGRLPDAVAACVGGGSNAIGIFDAFLDDPSVKLYGYEAAGDGIDTERHAAAIERGRPGILHGARSYLLQDEDGQTVESHSISAGLDYPGVGPEHAYLADIGRAVYLPANDAEAMEALRLLSRTEGIIPAIESAHALAGALKLGRELGPDAVILVNLSGRGDKDVQTAGEWFGLFDEGAVQS</sequence>
<feature type="modified residue" description="N6-(pyridoxal phosphate)lysine" evidence="11">
    <location>
        <position position="91"/>
    </location>
</feature>
<protein>
    <recommendedName>
        <fullName evidence="11">Tryptophan synthase beta chain</fullName>
        <ecNumber evidence="11">4.2.1.20</ecNumber>
    </recommendedName>
</protein>
<evidence type="ECO:0000256" key="2">
    <source>
        <dbReference type="ARBA" id="ARBA00004733"/>
    </source>
</evidence>
<evidence type="ECO:0000256" key="3">
    <source>
        <dbReference type="ARBA" id="ARBA00009982"/>
    </source>
</evidence>
<evidence type="ECO:0000256" key="8">
    <source>
        <dbReference type="ARBA" id="ARBA00023141"/>
    </source>
</evidence>
<dbReference type="SUPFAM" id="SSF53686">
    <property type="entry name" value="Tryptophan synthase beta subunit-like PLP-dependent enzymes"/>
    <property type="match status" value="1"/>
</dbReference>
<dbReference type="EC" id="4.2.1.20" evidence="11"/>
<comment type="cofactor">
    <cofactor evidence="1 11">
        <name>pyridoxal 5'-phosphate</name>
        <dbReference type="ChEBI" id="CHEBI:597326"/>
    </cofactor>
</comment>
<evidence type="ECO:0000256" key="6">
    <source>
        <dbReference type="ARBA" id="ARBA00022822"/>
    </source>
</evidence>
<proteinExistence type="inferred from homology"/>
<reference evidence="14" key="1">
    <citation type="journal article" date="2019" name="Int. J. Syst. Evol. Microbiol.">
        <title>The Global Catalogue of Microorganisms (GCM) 10K type strain sequencing project: providing services to taxonomists for standard genome sequencing and annotation.</title>
        <authorList>
            <consortium name="The Broad Institute Genomics Platform"/>
            <consortium name="The Broad Institute Genome Sequencing Center for Infectious Disease"/>
            <person name="Wu L."/>
            <person name="Ma J."/>
        </authorList>
    </citation>
    <scope>NUCLEOTIDE SEQUENCE [LARGE SCALE GENOMIC DNA]</scope>
    <source>
        <strain evidence="14">CGMCC 4.6997</strain>
    </source>
</reference>
<dbReference type="Proteomes" id="UP001596039">
    <property type="component" value="Unassembled WGS sequence"/>
</dbReference>
<comment type="function">
    <text evidence="11">The beta subunit is responsible for the synthesis of L-tryptophan from indole and L-serine.</text>
</comment>
<dbReference type="InterPro" id="IPR023026">
    <property type="entry name" value="Trp_synth_beta/beta-like"/>
</dbReference>
<dbReference type="Gene3D" id="3.40.50.1100">
    <property type="match status" value="2"/>
</dbReference>
<dbReference type="Pfam" id="PF00291">
    <property type="entry name" value="PALP"/>
    <property type="match status" value="1"/>
</dbReference>
<comment type="catalytic activity">
    <reaction evidence="10 11">
        <text>(1S,2R)-1-C-(indol-3-yl)glycerol 3-phosphate + L-serine = D-glyceraldehyde 3-phosphate + L-tryptophan + H2O</text>
        <dbReference type="Rhea" id="RHEA:10532"/>
        <dbReference type="ChEBI" id="CHEBI:15377"/>
        <dbReference type="ChEBI" id="CHEBI:33384"/>
        <dbReference type="ChEBI" id="CHEBI:57912"/>
        <dbReference type="ChEBI" id="CHEBI:58866"/>
        <dbReference type="ChEBI" id="CHEBI:59776"/>
        <dbReference type="EC" id="4.2.1.20"/>
    </reaction>
</comment>
<dbReference type="InterPro" id="IPR006654">
    <property type="entry name" value="Trp_synth_beta"/>
</dbReference>
<accession>A0ABW0NS00</accession>
<evidence type="ECO:0000256" key="11">
    <source>
        <dbReference type="HAMAP-Rule" id="MF_00133"/>
    </source>
</evidence>
<dbReference type="InterPro" id="IPR001926">
    <property type="entry name" value="TrpB-like_PALP"/>
</dbReference>
<dbReference type="PANTHER" id="PTHR48077">
    <property type="entry name" value="TRYPTOPHAN SYNTHASE-RELATED"/>
    <property type="match status" value="1"/>
</dbReference>
<name>A0ABW0NS00_9MICO</name>
<comment type="subunit">
    <text evidence="4 11">Tetramer of two alpha and two beta chains.</text>
</comment>
<keyword evidence="9 11" id="KW-0456">Lyase</keyword>
<evidence type="ECO:0000256" key="9">
    <source>
        <dbReference type="ARBA" id="ARBA00023239"/>
    </source>
</evidence>
<evidence type="ECO:0000256" key="7">
    <source>
        <dbReference type="ARBA" id="ARBA00022898"/>
    </source>
</evidence>
<feature type="domain" description="Tryptophan synthase beta chain-like PALP" evidence="12">
    <location>
        <begin position="58"/>
        <end position="381"/>
    </location>
</feature>
<keyword evidence="7 11" id="KW-0663">Pyridoxal phosphate</keyword>
<comment type="pathway">
    <text evidence="2 11">Amino-acid biosynthesis; L-tryptophan biosynthesis; L-tryptophan from chorismate: step 5/5.</text>
</comment>
<evidence type="ECO:0000259" key="12">
    <source>
        <dbReference type="Pfam" id="PF00291"/>
    </source>
</evidence>
<dbReference type="InterPro" id="IPR006653">
    <property type="entry name" value="Trp_synth_b_CS"/>
</dbReference>
<organism evidence="13 14">
    <name type="scientific">Lysinimonas soli</name>
    <dbReference type="NCBI Taxonomy" id="1074233"/>
    <lineage>
        <taxon>Bacteria</taxon>
        <taxon>Bacillati</taxon>
        <taxon>Actinomycetota</taxon>
        <taxon>Actinomycetes</taxon>
        <taxon>Micrococcales</taxon>
        <taxon>Microbacteriaceae</taxon>
        <taxon>Lysinimonas</taxon>
    </lineage>
</organism>
<keyword evidence="5 11" id="KW-0028">Amino-acid biosynthesis</keyword>
<evidence type="ECO:0000256" key="1">
    <source>
        <dbReference type="ARBA" id="ARBA00001933"/>
    </source>
</evidence>